<dbReference type="AlphaFoldDB" id="A0A284RUA8"/>
<organism evidence="1 2">
    <name type="scientific">Armillaria ostoyae</name>
    <name type="common">Armillaria root rot fungus</name>
    <dbReference type="NCBI Taxonomy" id="47428"/>
    <lineage>
        <taxon>Eukaryota</taxon>
        <taxon>Fungi</taxon>
        <taxon>Dikarya</taxon>
        <taxon>Basidiomycota</taxon>
        <taxon>Agaricomycotina</taxon>
        <taxon>Agaricomycetes</taxon>
        <taxon>Agaricomycetidae</taxon>
        <taxon>Agaricales</taxon>
        <taxon>Marasmiineae</taxon>
        <taxon>Physalacriaceae</taxon>
        <taxon>Armillaria</taxon>
    </lineage>
</organism>
<accession>A0A284RUA8</accession>
<evidence type="ECO:0000313" key="2">
    <source>
        <dbReference type="Proteomes" id="UP000219338"/>
    </source>
</evidence>
<evidence type="ECO:0000313" key="1">
    <source>
        <dbReference type="EMBL" id="SJL12358.1"/>
    </source>
</evidence>
<protein>
    <submittedName>
        <fullName evidence="1">Uncharacterized protein</fullName>
    </submittedName>
</protein>
<name>A0A284RUA8_ARMOS</name>
<dbReference type="EMBL" id="FUEG01000016">
    <property type="protein sequence ID" value="SJL12358.1"/>
    <property type="molecule type" value="Genomic_DNA"/>
</dbReference>
<gene>
    <name evidence="1" type="ORF">ARMOST_15784</name>
</gene>
<reference evidence="2" key="1">
    <citation type="journal article" date="2017" name="Nat. Ecol. Evol.">
        <title>Genome expansion and lineage-specific genetic innovations in the forest pathogenic fungi Armillaria.</title>
        <authorList>
            <person name="Sipos G."/>
            <person name="Prasanna A.N."/>
            <person name="Walter M.C."/>
            <person name="O'Connor E."/>
            <person name="Balint B."/>
            <person name="Krizsan K."/>
            <person name="Kiss B."/>
            <person name="Hess J."/>
            <person name="Varga T."/>
            <person name="Slot J."/>
            <person name="Riley R."/>
            <person name="Boka B."/>
            <person name="Rigling D."/>
            <person name="Barry K."/>
            <person name="Lee J."/>
            <person name="Mihaltcheva S."/>
            <person name="LaButti K."/>
            <person name="Lipzen A."/>
            <person name="Waldron R."/>
            <person name="Moloney N.M."/>
            <person name="Sperisen C."/>
            <person name="Kredics L."/>
            <person name="Vagvoelgyi C."/>
            <person name="Patrignani A."/>
            <person name="Fitzpatrick D."/>
            <person name="Nagy I."/>
            <person name="Doyle S."/>
            <person name="Anderson J.B."/>
            <person name="Grigoriev I.V."/>
            <person name="Gueldener U."/>
            <person name="Muensterkoetter M."/>
            <person name="Nagy L.G."/>
        </authorList>
    </citation>
    <scope>NUCLEOTIDE SEQUENCE [LARGE SCALE GENOMIC DNA]</scope>
    <source>
        <strain evidence="2">C18/9</strain>
    </source>
</reference>
<sequence length="93" mass="9670">MANAGRSFAELYAVMHQPSAVGHQGLHLYSASSPGQTLVATTADVGAAYTSAQSLYHIASHPVSLPGVITLGFQHDVTLQPMQAPERSLALIG</sequence>
<proteinExistence type="predicted"/>
<dbReference type="Proteomes" id="UP000219338">
    <property type="component" value="Unassembled WGS sequence"/>
</dbReference>
<keyword evidence="2" id="KW-1185">Reference proteome</keyword>